<name>A0AAI8VEN2_9PEZI</name>
<evidence type="ECO:0000256" key="1">
    <source>
        <dbReference type="SAM" id="MobiDB-lite"/>
    </source>
</evidence>
<comment type="caution">
    <text evidence="2">The sequence shown here is derived from an EMBL/GenBank/DDBJ whole genome shotgun (WGS) entry which is preliminary data.</text>
</comment>
<protein>
    <submittedName>
        <fullName evidence="2">Uu.00g105530.m01.CDS01</fullName>
    </submittedName>
</protein>
<proteinExistence type="predicted"/>
<feature type="region of interest" description="Disordered" evidence="1">
    <location>
        <begin position="1"/>
        <end position="102"/>
    </location>
</feature>
<feature type="compositionally biased region" description="Basic and acidic residues" evidence="1">
    <location>
        <begin position="22"/>
        <end position="31"/>
    </location>
</feature>
<evidence type="ECO:0000313" key="2">
    <source>
        <dbReference type="EMBL" id="CAJ2503159.1"/>
    </source>
</evidence>
<feature type="compositionally biased region" description="Basic residues" evidence="1">
    <location>
        <begin position="1"/>
        <end position="17"/>
    </location>
</feature>
<dbReference type="Proteomes" id="UP001295740">
    <property type="component" value="Unassembled WGS sequence"/>
</dbReference>
<dbReference type="AlphaFoldDB" id="A0AAI8VEN2"/>
<dbReference type="EMBL" id="CAUWAG010000004">
    <property type="protein sequence ID" value="CAJ2503159.1"/>
    <property type="molecule type" value="Genomic_DNA"/>
</dbReference>
<keyword evidence="3" id="KW-1185">Reference proteome</keyword>
<gene>
    <name evidence="2" type="ORF">KHLLAP_LOCUS3627</name>
</gene>
<sequence length="206" mass="22452">MDSTPRKRGPGRPRKHASSASKPKDEDDQRPRKSVPISQTNPSGEPTRPRRQAAVMRRASPETDTAISHKPKRTTRATNADRGTAAHPMYDPDQRQAPPTVPFRRSDFVIEIPTRRVYMESLAGHVLDSIKTANASSGGGIGTARPNAGLPLHSAAENANQPILVSASPLEKHVARQDRGFSDEVLGKVPIGLNRIPSEFEFSDID</sequence>
<accession>A0AAI8VEN2</accession>
<reference evidence="2" key="1">
    <citation type="submission" date="2023-10" db="EMBL/GenBank/DDBJ databases">
        <authorList>
            <person name="Hackl T."/>
        </authorList>
    </citation>
    <scope>NUCLEOTIDE SEQUENCE</scope>
</reference>
<evidence type="ECO:0000313" key="3">
    <source>
        <dbReference type="Proteomes" id="UP001295740"/>
    </source>
</evidence>
<organism evidence="2 3">
    <name type="scientific">Anthostomella pinea</name>
    <dbReference type="NCBI Taxonomy" id="933095"/>
    <lineage>
        <taxon>Eukaryota</taxon>
        <taxon>Fungi</taxon>
        <taxon>Dikarya</taxon>
        <taxon>Ascomycota</taxon>
        <taxon>Pezizomycotina</taxon>
        <taxon>Sordariomycetes</taxon>
        <taxon>Xylariomycetidae</taxon>
        <taxon>Xylariales</taxon>
        <taxon>Xylariaceae</taxon>
        <taxon>Anthostomella</taxon>
    </lineage>
</organism>